<dbReference type="PANTHER" id="PTHR42680">
    <property type="entry name" value="DCTP DEAMINASE"/>
    <property type="match status" value="1"/>
</dbReference>
<protein>
    <submittedName>
        <fullName evidence="3">dCTP deaminase</fullName>
        <ecNumber evidence="3">3.5.4.13</ecNumber>
    </submittedName>
</protein>
<dbReference type="Gene3D" id="2.70.40.10">
    <property type="match status" value="1"/>
</dbReference>
<organism evidence="3 4">
    <name type="scientific">Burkholderia anthinoferrum</name>
    <dbReference type="NCBI Taxonomy" id="3090833"/>
    <lineage>
        <taxon>Bacteria</taxon>
        <taxon>Pseudomonadati</taxon>
        <taxon>Pseudomonadota</taxon>
        <taxon>Betaproteobacteria</taxon>
        <taxon>Burkholderiales</taxon>
        <taxon>Burkholderiaceae</taxon>
        <taxon>Burkholderia</taxon>
    </lineage>
</organism>
<dbReference type="RefSeq" id="WP_089465250.1">
    <property type="nucleotide sequence ID" value="NZ_JAWRKZ010000026.1"/>
</dbReference>
<dbReference type="Pfam" id="PF22769">
    <property type="entry name" value="DCD"/>
    <property type="match status" value="1"/>
</dbReference>
<evidence type="ECO:0000256" key="2">
    <source>
        <dbReference type="ARBA" id="ARBA00023080"/>
    </source>
</evidence>
<gene>
    <name evidence="3" type="primary">dcd</name>
    <name evidence="3" type="ORF">SB593_10725</name>
</gene>
<dbReference type="InterPro" id="IPR033704">
    <property type="entry name" value="dUTPase_trimeric"/>
</dbReference>
<comment type="caution">
    <text evidence="3">The sequence shown here is derived from an EMBL/GenBank/DDBJ whole genome shotgun (WGS) entry which is preliminary data.</text>
</comment>
<evidence type="ECO:0000313" key="4">
    <source>
        <dbReference type="Proteomes" id="UP001304467"/>
    </source>
</evidence>
<dbReference type="SUPFAM" id="SSF51283">
    <property type="entry name" value="dUTPase-like"/>
    <property type="match status" value="1"/>
</dbReference>
<proteinExistence type="predicted"/>
<name>A0ABU5WKA8_9BURK</name>
<dbReference type="GO" id="GO:0008829">
    <property type="term" value="F:dCTP deaminase activity"/>
    <property type="evidence" value="ECO:0007669"/>
    <property type="project" value="UniProtKB-EC"/>
</dbReference>
<dbReference type="EC" id="3.5.4.13" evidence="3"/>
<keyword evidence="2" id="KW-0546">Nucleotide metabolism</keyword>
<dbReference type="EMBL" id="JAWRLE010000013">
    <property type="protein sequence ID" value="MEB2579430.1"/>
    <property type="molecule type" value="Genomic_DNA"/>
</dbReference>
<dbReference type="InterPro" id="IPR036157">
    <property type="entry name" value="dUTPase-like_sf"/>
</dbReference>
<reference evidence="3 4" key="1">
    <citation type="journal article" date="2023" name="Front. Microbiol.">
        <title>Genomic analyses of Burkholderia respiratory isolates indicates two evolutionarily distinct B. anthina clades.</title>
        <authorList>
            <person name="Pham A."/>
            <person name="Volmer J.G."/>
            <person name="Chambers D.C."/>
            <person name="Smith D.J."/>
            <person name="Reid D.W."/>
            <person name="Burr L."/>
            <person name="Wells T.J."/>
        </authorList>
    </citation>
    <scope>NUCLEOTIDE SEQUENCE [LARGE SCALE GENOMIC DNA]</scope>
    <source>
        <strain evidence="3 4">BCCIQ07A</strain>
    </source>
</reference>
<keyword evidence="4" id="KW-1185">Reference proteome</keyword>
<dbReference type="CDD" id="cd07557">
    <property type="entry name" value="trimeric_dUTPase"/>
    <property type="match status" value="1"/>
</dbReference>
<dbReference type="PANTHER" id="PTHR42680:SF3">
    <property type="entry name" value="DCTP DEAMINASE"/>
    <property type="match status" value="1"/>
</dbReference>
<evidence type="ECO:0000256" key="1">
    <source>
        <dbReference type="ARBA" id="ARBA00022801"/>
    </source>
</evidence>
<accession>A0ABU5WKA8</accession>
<sequence length="216" mass="22784">MAALSKAATLARVEQGDLVISPILSKDQLGPSSIDLRMGTVVLVAKAGAQSHVEPGAYLRAVADPGHHDAIRSKKQKHERFDVPFHESFLLHPGTLALVPTLEWVKLPDDIQGIVTARSSWAREGLNIATATIVNPGYAGIVTLELANFGEIPIRLYPGLRLAQIAFYTLDDAGGDPAVDTYGSAGQFQMSFEPSAGNIAKGDGSFIPSPGADGNS</sequence>
<keyword evidence="1 3" id="KW-0378">Hydrolase</keyword>
<evidence type="ECO:0000313" key="3">
    <source>
        <dbReference type="EMBL" id="MEB2579430.1"/>
    </source>
</evidence>
<dbReference type="Proteomes" id="UP001304467">
    <property type="component" value="Unassembled WGS sequence"/>
</dbReference>
<dbReference type="NCBIfam" id="TIGR02274">
    <property type="entry name" value="dCTP_deam"/>
    <property type="match status" value="1"/>
</dbReference>
<dbReference type="InterPro" id="IPR011962">
    <property type="entry name" value="dCTP_deaminase"/>
</dbReference>